<feature type="region of interest" description="Disordered" evidence="1">
    <location>
        <begin position="522"/>
        <end position="574"/>
    </location>
</feature>
<feature type="compositionally biased region" description="Polar residues" evidence="1">
    <location>
        <begin position="556"/>
        <end position="574"/>
    </location>
</feature>
<evidence type="ECO:0000256" key="1">
    <source>
        <dbReference type="SAM" id="MobiDB-lite"/>
    </source>
</evidence>
<feature type="compositionally biased region" description="Polar residues" evidence="1">
    <location>
        <begin position="143"/>
        <end position="154"/>
    </location>
</feature>
<gene>
    <name evidence="2" type="ORF">g.40562</name>
</gene>
<dbReference type="AlphaFoldDB" id="A0A1B6LTK3"/>
<feature type="region of interest" description="Disordered" evidence="1">
    <location>
        <begin position="427"/>
        <end position="460"/>
    </location>
</feature>
<organism evidence="2">
    <name type="scientific">Graphocephala atropunctata</name>
    <dbReference type="NCBI Taxonomy" id="36148"/>
    <lineage>
        <taxon>Eukaryota</taxon>
        <taxon>Metazoa</taxon>
        <taxon>Ecdysozoa</taxon>
        <taxon>Arthropoda</taxon>
        <taxon>Hexapoda</taxon>
        <taxon>Insecta</taxon>
        <taxon>Pterygota</taxon>
        <taxon>Neoptera</taxon>
        <taxon>Paraneoptera</taxon>
        <taxon>Hemiptera</taxon>
        <taxon>Auchenorrhyncha</taxon>
        <taxon>Membracoidea</taxon>
        <taxon>Cicadellidae</taxon>
        <taxon>Cicadellinae</taxon>
        <taxon>Cicadellini</taxon>
        <taxon>Graphocephala</taxon>
    </lineage>
</organism>
<feature type="region of interest" description="Disordered" evidence="1">
    <location>
        <begin position="109"/>
        <end position="220"/>
    </location>
</feature>
<protein>
    <submittedName>
        <fullName evidence="2">Uncharacterized protein</fullName>
    </submittedName>
</protein>
<feature type="non-terminal residue" evidence="2">
    <location>
        <position position="1"/>
    </location>
</feature>
<feature type="region of interest" description="Disordered" evidence="1">
    <location>
        <begin position="50"/>
        <end position="69"/>
    </location>
</feature>
<feature type="compositionally biased region" description="Low complexity" evidence="1">
    <location>
        <begin position="50"/>
        <end position="59"/>
    </location>
</feature>
<feature type="compositionally biased region" description="Polar residues" evidence="1">
    <location>
        <begin position="522"/>
        <end position="531"/>
    </location>
</feature>
<feature type="compositionally biased region" description="Polar residues" evidence="1">
    <location>
        <begin position="162"/>
        <end position="176"/>
    </location>
</feature>
<reference evidence="2" key="1">
    <citation type="submission" date="2015-11" db="EMBL/GenBank/DDBJ databases">
        <title>De novo transcriptome assembly of four potential Pierce s Disease insect vectors from Arizona vineyards.</title>
        <authorList>
            <person name="Tassone E.E."/>
        </authorList>
    </citation>
    <scope>NUCLEOTIDE SEQUENCE</scope>
</reference>
<accession>A0A1B6LTK3</accession>
<proteinExistence type="predicted"/>
<feature type="region of interest" description="Disordered" evidence="1">
    <location>
        <begin position="1"/>
        <end position="29"/>
    </location>
</feature>
<feature type="compositionally biased region" description="Low complexity" evidence="1">
    <location>
        <begin position="427"/>
        <end position="448"/>
    </location>
</feature>
<evidence type="ECO:0000313" key="2">
    <source>
        <dbReference type="EMBL" id="JAT27006.1"/>
    </source>
</evidence>
<dbReference type="EMBL" id="GEBQ01012971">
    <property type="protein sequence ID" value="JAT27006.1"/>
    <property type="molecule type" value="Transcribed_RNA"/>
</dbReference>
<feature type="compositionally biased region" description="Polar residues" evidence="1">
    <location>
        <begin position="15"/>
        <end position="26"/>
    </location>
</feature>
<name>A0A1B6LTK3_9HEMI</name>
<sequence length="574" mass="62696">SEDGRSLNDCLNGGSKRSSTALSTDSGELPAVGTDFTRDFYRLVKFESTKSLASTSSRSQAGGDSFRRVDVPVSTPLSSDREQALQSVLHFIAEQQQYVLSREVLDTRPSEVSLEEMSPDHSETPLSKGTPEEAPQICDEVKLSTTVENEAQNSSKEKRPLSSENILNEYNTSSLKSNEDFKSISNDVSSKKDLEPPNSNSEIVTMSPVKIPKGPTLGQDLQKECNVPVDKLRNKPELPEEESQSCMKNTLEKNKVTESILDQNEQSTLMGRSLRVDISRTGLRPVPEEDEDHPTMSESFTSTISTPETVLKAHSLPFSDLDQSPSLAETTDSTTVFCSDEPVLVNGPKTISFHERATSKDVIEELNRMIRKGEDNGEMETTNIATNLDMACCCPTGWIHVEREIDFTDPKARANLLDVMLAASHSSSSASSSTNSCSSSSSSANNSDSGEDPPDYQHLHRLHRFRRQKKASATREPLGALRCAASAPRPSIIGRDDFYVRFGDKEREAVASFDFLEELSTTSVSGASSCDQPVLPTAPRGDTSPSTDSERRHLSLSDSCAASFSGSEPSLDVQ</sequence>